<evidence type="ECO:0000313" key="5">
    <source>
        <dbReference type="Proteomes" id="UP000599383"/>
    </source>
</evidence>
<dbReference type="PANTHER" id="PTHR43072:SF23">
    <property type="entry name" value="UPF0039 PROTEIN C11D3.02C"/>
    <property type="match status" value="1"/>
</dbReference>
<keyword evidence="1" id="KW-0808">Transferase</keyword>
<dbReference type="Gene3D" id="3.40.630.30">
    <property type="match status" value="1"/>
</dbReference>
<dbReference type="PANTHER" id="PTHR43072">
    <property type="entry name" value="N-ACETYLTRANSFERASE"/>
    <property type="match status" value="1"/>
</dbReference>
<name>A0ABX1W4G7_9RHOB</name>
<dbReference type="PROSITE" id="PS51186">
    <property type="entry name" value="GNAT"/>
    <property type="match status" value="1"/>
</dbReference>
<dbReference type="InterPro" id="IPR000182">
    <property type="entry name" value="GNAT_dom"/>
</dbReference>
<dbReference type="RefSeq" id="WP_171362469.1">
    <property type="nucleotide sequence ID" value="NZ_WVQY01000001.1"/>
</dbReference>
<sequence length="162" mass="17342">MNIRPAMAADAPAIARITNAIIRESLITFTTDERSTTQITEDIKARGTGFLVAEHDGQVVGFATYAPFRAGPGYAQTREHSIQLSPDAREKGVGRALMQALEAAARTDGVHVLVAGISSANPGAVAFHAALGFSQVGRMPEVGFKWGQWLDLVLMQKILLPE</sequence>
<gene>
    <name evidence="4" type="ORF">GS617_00500</name>
</gene>
<dbReference type="PROSITE" id="PS50890">
    <property type="entry name" value="PUA"/>
    <property type="match status" value="1"/>
</dbReference>
<organism evidence="4 5">
    <name type="scientific">Ruegeria atlantica</name>
    <dbReference type="NCBI Taxonomy" id="81569"/>
    <lineage>
        <taxon>Bacteria</taxon>
        <taxon>Pseudomonadati</taxon>
        <taxon>Pseudomonadota</taxon>
        <taxon>Alphaproteobacteria</taxon>
        <taxon>Rhodobacterales</taxon>
        <taxon>Roseobacteraceae</taxon>
        <taxon>Ruegeria</taxon>
    </lineage>
</organism>
<dbReference type="Pfam" id="PF00583">
    <property type="entry name" value="Acetyltransf_1"/>
    <property type="match status" value="1"/>
</dbReference>
<dbReference type="EMBL" id="WVQY01000001">
    <property type="protein sequence ID" value="NOD28738.1"/>
    <property type="molecule type" value="Genomic_DNA"/>
</dbReference>
<evidence type="ECO:0000259" key="3">
    <source>
        <dbReference type="PROSITE" id="PS51186"/>
    </source>
</evidence>
<reference evidence="4 5" key="1">
    <citation type="submission" date="2019-12" db="EMBL/GenBank/DDBJ databases">
        <title>Ruegeria JWLKs population differentiation of coral mucus and skeleton niches.</title>
        <authorList>
            <person name="Luo D."/>
        </authorList>
    </citation>
    <scope>NUCLEOTIDE SEQUENCE [LARGE SCALE GENOMIC DNA]</scope>
    <source>
        <strain evidence="4 5">HKCCD6238</strain>
    </source>
</reference>
<dbReference type="CDD" id="cd04301">
    <property type="entry name" value="NAT_SF"/>
    <property type="match status" value="1"/>
</dbReference>
<protein>
    <submittedName>
        <fullName evidence="4">GNAT family N-acetyltransferase</fullName>
    </submittedName>
</protein>
<keyword evidence="5" id="KW-1185">Reference proteome</keyword>
<dbReference type="SUPFAM" id="SSF55729">
    <property type="entry name" value="Acyl-CoA N-acyltransferases (Nat)"/>
    <property type="match status" value="1"/>
</dbReference>
<dbReference type="Proteomes" id="UP000599383">
    <property type="component" value="Unassembled WGS sequence"/>
</dbReference>
<evidence type="ECO:0000313" key="4">
    <source>
        <dbReference type="EMBL" id="NOD28738.1"/>
    </source>
</evidence>
<evidence type="ECO:0000256" key="2">
    <source>
        <dbReference type="ARBA" id="ARBA00023315"/>
    </source>
</evidence>
<keyword evidence="2" id="KW-0012">Acyltransferase</keyword>
<proteinExistence type="predicted"/>
<accession>A0ABX1W4G7</accession>
<evidence type="ECO:0000256" key="1">
    <source>
        <dbReference type="ARBA" id="ARBA00022679"/>
    </source>
</evidence>
<comment type="caution">
    <text evidence="4">The sequence shown here is derived from an EMBL/GenBank/DDBJ whole genome shotgun (WGS) entry which is preliminary data.</text>
</comment>
<feature type="domain" description="N-acetyltransferase" evidence="3">
    <location>
        <begin position="1"/>
        <end position="160"/>
    </location>
</feature>
<dbReference type="InterPro" id="IPR016181">
    <property type="entry name" value="Acyl_CoA_acyltransferase"/>
</dbReference>